<dbReference type="AlphaFoldDB" id="A0A6J1L893"/>
<reference evidence="11" key="1">
    <citation type="submission" date="2025-08" db="UniProtKB">
        <authorList>
            <consortium name="RefSeq"/>
        </authorList>
    </citation>
    <scope>IDENTIFICATION</scope>
    <source>
        <strain evidence="11">15085-1641.00</strain>
        <tissue evidence="11">Whole body</tissue>
    </source>
</reference>
<sequence>MALVFVLYFALMQLALSPFTQAEGHAGVEAEAEADAENFPNLKSIVMPLAINRVVGGEAITIQKVGGYILALRYDGDFICGGSLLRDLVVLSAAHCFLGRTDKSLWIVEGGVSRLNEDGVKVQLKDYVVPAAFTEREMNMDVAVVLLSDPLNGPNIATIPLCKTSLVPGLKLTVYGWGLSDPDGTYPHQHLRAVSVPVIKKKDCKNTYRSSITITDSMFCAGVLGKKDACTFDSGGPFVYANSHGGRELCGIVSFGIGCASPKYPGVYTDVNYIKPFILATIKNFGVLD</sequence>
<dbReference type="GeneID" id="111592964"/>
<evidence type="ECO:0000259" key="9">
    <source>
        <dbReference type="PROSITE" id="PS50240"/>
    </source>
</evidence>
<dbReference type="InterPro" id="IPR001314">
    <property type="entry name" value="Peptidase_S1A"/>
</dbReference>
<dbReference type="InterPro" id="IPR001254">
    <property type="entry name" value="Trypsin_dom"/>
</dbReference>
<keyword evidence="5" id="KW-0720">Serine protease</keyword>
<organism evidence="10 11">
    <name type="scientific">Drosophila hydei</name>
    <name type="common">Fruit fly</name>
    <dbReference type="NCBI Taxonomy" id="7224"/>
    <lineage>
        <taxon>Eukaryota</taxon>
        <taxon>Metazoa</taxon>
        <taxon>Ecdysozoa</taxon>
        <taxon>Arthropoda</taxon>
        <taxon>Hexapoda</taxon>
        <taxon>Insecta</taxon>
        <taxon>Pterygota</taxon>
        <taxon>Neoptera</taxon>
        <taxon>Endopterygota</taxon>
        <taxon>Diptera</taxon>
        <taxon>Brachycera</taxon>
        <taxon>Muscomorpha</taxon>
        <taxon>Ephydroidea</taxon>
        <taxon>Drosophilidae</taxon>
        <taxon>Drosophila</taxon>
    </lineage>
</organism>
<evidence type="ECO:0000256" key="8">
    <source>
        <dbReference type="SAM" id="SignalP"/>
    </source>
</evidence>
<evidence type="ECO:0000256" key="1">
    <source>
        <dbReference type="ARBA" id="ARBA00007664"/>
    </source>
</evidence>
<evidence type="ECO:0000256" key="6">
    <source>
        <dbReference type="ARBA" id="ARBA00023145"/>
    </source>
</evidence>
<evidence type="ECO:0000256" key="3">
    <source>
        <dbReference type="ARBA" id="ARBA00022729"/>
    </source>
</evidence>
<keyword evidence="10" id="KW-1185">Reference proteome</keyword>
<dbReference type="GO" id="GO:0004252">
    <property type="term" value="F:serine-type endopeptidase activity"/>
    <property type="evidence" value="ECO:0007669"/>
    <property type="project" value="InterPro"/>
</dbReference>
<dbReference type="Pfam" id="PF00089">
    <property type="entry name" value="Trypsin"/>
    <property type="match status" value="1"/>
</dbReference>
<dbReference type="FunFam" id="2.40.10.10:FF:000034">
    <property type="entry name" value="Eupolytin"/>
    <property type="match status" value="1"/>
</dbReference>
<name>A0A6J1L893_DROHY</name>
<keyword evidence="2" id="KW-0645">Protease</keyword>
<keyword evidence="6" id="KW-0865">Zymogen</keyword>
<accession>A0A6J1L893</accession>
<evidence type="ECO:0000256" key="4">
    <source>
        <dbReference type="ARBA" id="ARBA00022801"/>
    </source>
</evidence>
<dbReference type="InterPro" id="IPR018114">
    <property type="entry name" value="TRYPSIN_HIS"/>
</dbReference>
<dbReference type="PROSITE" id="PS00134">
    <property type="entry name" value="TRYPSIN_HIS"/>
    <property type="match status" value="1"/>
</dbReference>
<proteinExistence type="inferred from homology"/>
<dbReference type="PROSITE" id="PS50240">
    <property type="entry name" value="TRYPSIN_DOM"/>
    <property type="match status" value="1"/>
</dbReference>
<keyword evidence="3 8" id="KW-0732">Signal</keyword>
<dbReference type="CDD" id="cd00190">
    <property type="entry name" value="Tryp_SPc"/>
    <property type="match status" value="1"/>
</dbReference>
<dbReference type="PANTHER" id="PTHR24276:SF94">
    <property type="entry name" value="AT20289P-RELATED"/>
    <property type="match status" value="1"/>
</dbReference>
<feature type="signal peptide" evidence="8">
    <location>
        <begin position="1"/>
        <end position="22"/>
    </location>
</feature>
<dbReference type="InterPro" id="IPR050430">
    <property type="entry name" value="Peptidase_S1"/>
</dbReference>
<dbReference type="InterPro" id="IPR043504">
    <property type="entry name" value="Peptidase_S1_PA_chymotrypsin"/>
</dbReference>
<protein>
    <submittedName>
        <fullName evidence="11">Seminase</fullName>
    </submittedName>
</protein>
<gene>
    <name evidence="11" type="primary">LOC111592964</name>
</gene>
<dbReference type="SUPFAM" id="SSF50494">
    <property type="entry name" value="Trypsin-like serine proteases"/>
    <property type="match status" value="1"/>
</dbReference>
<feature type="chain" id="PRO_5026957886" evidence="8">
    <location>
        <begin position="23"/>
        <end position="289"/>
    </location>
</feature>
<dbReference type="InterPro" id="IPR009003">
    <property type="entry name" value="Peptidase_S1_PA"/>
</dbReference>
<dbReference type="GO" id="GO:0006508">
    <property type="term" value="P:proteolysis"/>
    <property type="evidence" value="ECO:0007669"/>
    <property type="project" value="UniProtKB-KW"/>
</dbReference>
<dbReference type="KEGG" id="dhe:111592964"/>
<evidence type="ECO:0000313" key="10">
    <source>
        <dbReference type="Proteomes" id="UP000504633"/>
    </source>
</evidence>
<keyword evidence="4" id="KW-0378">Hydrolase</keyword>
<dbReference type="RefSeq" id="XP_023161224.1">
    <property type="nucleotide sequence ID" value="XM_023305456.2"/>
</dbReference>
<evidence type="ECO:0000313" key="11">
    <source>
        <dbReference type="RefSeq" id="XP_023161224.1"/>
    </source>
</evidence>
<evidence type="ECO:0000256" key="2">
    <source>
        <dbReference type="ARBA" id="ARBA00022670"/>
    </source>
</evidence>
<keyword evidence="7" id="KW-1015">Disulfide bond</keyword>
<feature type="domain" description="Peptidase S1" evidence="9">
    <location>
        <begin position="54"/>
        <end position="283"/>
    </location>
</feature>
<dbReference type="PRINTS" id="PR00722">
    <property type="entry name" value="CHYMOTRYPSIN"/>
</dbReference>
<dbReference type="OMA" id="WGLINAK"/>
<dbReference type="Proteomes" id="UP000504633">
    <property type="component" value="Unplaced"/>
</dbReference>
<dbReference type="SMART" id="SM00020">
    <property type="entry name" value="Tryp_SPc"/>
    <property type="match status" value="1"/>
</dbReference>
<comment type="similarity">
    <text evidence="1">Belongs to the peptidase S1 family.</text>
</comment>
<dbReference type="Gene3D" id="2.40.10.10">
    <property type="entry name" value="Trypsin-like serine proteases"/>
    <property type="match status" value="2"/>
</dbReference>
<dbReference type="PANTHER" id="PTHR24276">
    <property type="entry name" value="POLYSERASE-RELATED"/>
    <property type="match status" value="1"/>
</dbReference>
<evidence type="ECO:0000256" key="5">
    <source>
        <dbReference type="ARBA" id="ARBA00022825"/>
    </source>
</evidence>
<evidence type="ECO:0000256" key="7">
    <source>
        <dbReference type="ARBA" id="ARBA00023157"/>
    </source>
</evidence>
<dbReference type="OrthoDB" id="10051896at2759"/>